<name>A0A0E3ZGC5_9BACT</name>
<organism evidence="2 3">
    <name type="scientific">Pontibacter korlensis</name>
    <dbReference type="NCBI Taxonomy" id="400092"/>
    <lineage>
        <taxon>Bacteria</taxon>
        <taxon>Pseudomonadati</taxon>
        <taxon>Bacteroidota</taxon>
        <taxon>Cytophagia</taxon>
        <taxon>Cytophagales</taxon>
        <taxon>Hymenobacteraceae</taxon>
        <taxon>Pontibacter</taxon>
    </lineage>
</organism>
<reference evidence="2 3" key="1">
    <citation type="journal article" date="2015" name="Sci. Rep.">
        <title>Unraveling adaptation of Pontibacter korlensis to radiation and infertility in desert through complete genome and comparative transcriptomic analysis.</title>
        <authorList>
            <person name="Dai J."/>
            <person name="Dai W."/>
            <person name="Qiu C."/>
            <person name="Yang Z."/>
            <person name="Zhang Y."/>
            <person name="Zhou M."/>
            <person name="Zhang L."/>
            <person name="Fang C."/>
            <person name="Gao Q."/>
            <person name="Yang Q."/>
            <person name="Li X."/>
            <person name="Wang Z."/>
            <person name="Wang Z."/>
            <person name="Jia Z."/>
            <person name="Chen X."/>
        </authorList>
    </citation>
    <scope>NUCLEOTIDE SEQUENCE [LARGE SCALE GENOMIC DNA]</scope>
    <source>
        <strain evidence="2 3">X14-1T</strain>
    </source>
</reference>
<dbReference type="InterPro" id="IPR036291">
    <property type="entry name" value="NAD(P)-bd_dom_sf"/>
</dbReference>
<dbReference type="HOGENOM" id="CLU_007383_1_0_10"/>
<evidence type="ECO:0000313" key="3">
    <source>
        <dbReference type="Proteomes" id="UP000033109"/>
    </source>
</evidence>
<dbReference type="CDD" id="cd08946">
    <property type="entry name" value="SDR_e"/>
    <property type="match status" value="1"/>
</dbReference>
<accession>A0A0E3ZGC5</accession>
<dbReference type="PANTHER" id="PTHR43245">
    <property type="entry name" value="BIFUNCTIONAL POLYMYXIN RESISTANCE PROTEIN ARNA"/>
    <property type="match status" value="1"/>
</dbReference>
<gene>
    <name evidence="2" type="ORF">PKOR_13340</name>
</gene>
<dbReference type="SUPFAM" id="SSF51735">
    <property type="entry name" value="NAD(P)-binding Rossmann-fold domains"/>
    <property type="match status" value="1"/>
</dbReference>
<protein>
    <submittedName>
        <fullName evidence="2">NAD-dependent epimerase</fullName>
    </submittedName>
</protein>
<dbReference type="EMBL" id="CP009621">
    <property type="protein sequence ID" value="AKD03910.1"/>
    <property type="molecule type" value="Genomic_DNA"/>
</dbReference>
<dbReference type="PANTHER" id="PTHR43245:SF23">
    <property type="entry name" value="NAD(P)-BINDING DOMAIN-CONTAINING PROTEIN"/>
    <property type="match status" value="1"/>
</dbReference>
<evidence type="ECO:0000259" key="1">
    <source>
        <dbReference type="Pfam" id="PF01370"/>
    </source>
</evidence>
<dbReference type="InterPro" id="IPR050177">
    <property type="entry name" value="Lipid_A_modif_metabolic_enz"/>
</dbReference>
<feature type="domain" description="NAD-dependent epimerase/dehydratase" evidence="1">
    <location>
        <begin position="3"/>
        <end position="232"/>
    </location>
</feature>
<dbReference type="KEGG" id="pko:PKOR_13340"/>
<dbReference type="RefSeq" id="WP_046311381.1">
    <property type="nucleotide sequence ID" value="NZ_CBCSCY010000024.1"/>
</dbReference>
<proteinExistence type="predicted"/>
<dbReference type="AlphaFoldDB" id="A0A0E3ZGC5"/>
<dbReference type="InterPro" id="IPR001509">
    <property type="entry name" value="Epimerase_deHydtase"/>
</dbReference>
<dbReference type="Gene3D" id="3.40.50.720">
    <property type="entry name" value="NAD(P)-binding Rossmann-like Domain"/>
    <property type="match status" value="1"/>
</dbReference>
<evidence type="ECO:0000313" key="2">
    <source>
        <dbReference type="EMBL" id="AKD03910.1"/>
    </source>
</evidence>
<dbReference type="Pfam" id="PF01370">
    <property type="entry name" value="Epimerase"/>
    <property type="match status" value="1"/>
</dbReference>
<dbReference type="Proteomes" id="UP000033109">
    <property type="component" value="Chromosome"/>
</dbReference>
<dbReference type="OrthoDB" id="9801785at2"/>
<keyword evidence="3" id="KW-1185">Reference proteome</keyword>
<sequence>MKILITGNMGYVGPGVVERLRAAYPEATLVGYDMAYFASCLTNAPILPESRLDVQLFGDVRTMPAEVLEGVDAVVHLAAISNDPMGKKFEDVTLEVNYKSSVRLAEMAKAAGVKNYVFASSCSMYGAASELAKTEDSELNPLTAYARSKVATEKELLPLAGDGFTVTCLRFATACGMSDRLRLDLVLNDFVAGAVATGKINILSDGTPWRPLIHVKDMARAIEWAVTREPSNGGEYLAVNTGSNEWNYQVYELANAVAELIPGVDVTVNTDAAPDKRSYRVNFDLFKQLAPNHQPQYTLRQAIEELHSGLMAMEFKDGDFRNSLLMRLMVLNSLQETNQINEQLQWQRNRSKVAETELETA</sequence>
<dbReference type="PATRIC" id="fig|400092.3.peg.2909"/>
<dbReference type="STRING" id="400092.PKOR_13340"/>